<dbReference type="EMBL" id="AP028921">
    <property type="protein sequence ID" value="BET01631.1"/>
    <property type="molecule type" value="Genomic_DNA"/>
</dbReference>
<dbReference type="EC" id="3.4.16.-" evidence="7"/>
<dbReference type="InterPro" id="IPR018202">
    <property type="entry name" value="Ser_caboxypep_ser_AS"/>
</dbReference>
<dbReference type="PRINTS" id="PR00724">
    <property type="entry name" value="CRBOXYPTASEC"/>
</dbReference>
<dbReference type="InterPro" id="IPR029058">
    <property type="entry name" value="AB_hydrolase_fold"/>
</dbReference>
<proteinExistence type="inferred from homology"/>
<protein>
    <recommendedName>
        <fullName evidence="7">Carboxypeptidase</fullName>
        <ecNumber evidence="7">3.4.16.-</ecNumber>
    </recommendedName>
</protein>
<dbReference type="Proteomes" id="UP001307889">
    <property type="component" value="Chromosome 13"/>
</dbReference>
<keyword evidence="2 7" id="KW-0121">Carboxypeptidase</keyword>
<evidence type="ECO:0000256" key="7">
    <source>
        <dbReference type="RuleBase" id="RU361156"/>
    </source>
</evidence>
<name>A0ABN7BB66_9HEMI</name>
<dbReference type="Pfam" id="PF00450">
    <property type="entry name" value="Peptidase_S10"/>
    <property type="match status" value="1"/>
</dbReference>
<evidence type="ECO:0000256" key="6">
    <source>
        <dbReference type="ARBA" id="ARBA00023180"/>
    </source>
</evidence>
<dbReference type="InterPro" id="IPR033124">
    <property type="entry name" value="Ser_caboxypep_his_AS"/>
</dbReference>
<dbReference type="InterPro" id="IPR001563">
    <property type="entry name" value="Peptidase_S10"/>
</dbReference>
<dbReference type="Gene3D" id="3.40.50.1820">
    <property type="entry name" value="alpha/beta hydrolase"/>
    <property type="match status" value="1"/>
</dbReference>
<keyword evidence="4" id="KW-0732">Signal</keyword>
<sequence>MVDYSAVLTFIFSQFIVINSAICSDGPLFLTPYIDRGDILDARHLARNRPLLADVESYSGFLTVNHARDTNTFFWFFLSETEPLDAPVVLWLNGGPGESSMFGALIENGPYELLNGQGQLRIRQHRWSKKFNMLYIDNPAGTGFSFTTTGDYATDEAQVGNYLYEALTQFLKLFPELKDNPVFLTGESYAGKYIPALAYVIHGENFKNGRRIVNLQGVAIGNGLIDPANMLIHDEHQRQLGLIDEDRYEEMKNILRQIKNDVRDSNWDRASDLFEGLFWAKRDGHPDNVLFNDTGFTNHYNILISQDDGTNGWVKNFMSNLTVRESLHVGNSTFYDGSLAEKSLHADMMKSVLPWFVEIVENYNVLLYSGQLDIVIPYPSTVHFLRRMPWSGRGRYLTAKREKWYVDDDIAGYTKTVGHLGAYGRRISFTEALVRNAGHIVPKDQPEWAYELISRFIESSQRDFPPKSVEMINSS</sequence>
<evidence type="ECO:0000256" key="3">
    <source>
        <dbReference type="ARBA" id="ARBA00022670"/>
    </source>
</evidence>
<keyword evidence="6" id="KW-0325">Glycoprotein</keyword>
<organism evidence="8 9">
    <name type="scientific">Nesidiocoris tenuis</name>
    <dbReference type="NCBI Taxonomy" id="355587"/>
    <lineage>
        <taxon>Eukaryota</taxon>
        <taxon>Metazoa</taxon>
        <taxon>Ecdysozoa</taxon>
        <taxon>Arthropoda</taxon>
        <taxon>Hexapoda</taxon>
        <taxon>Insecta</taxon>
        <taxon>Pterygota</taxon>
        <taxon>Neoptera</taxon>
        <taxon>Paraneoptera</taxon>
        <taxon>Hemiptera</taxon>
        <taxon>Heteroptera</taxon>
        <taxon>Panheteroptera</taxon>
        <taxon>Cimicomorpha</taxon>
        <taxon>Miridae</taxon>
        <taxon>Dicyphina</taxon>
        <taxon>Nesidiocoris</taxon>
    </lineage>
</organism>
<evidence type="ECO:0000313" key="8">
    <source>
        <dbReference type="EMBL" id="BET01631.1"/>
    </source>
</evidence>
<accession>A0ABN7BB66</accession>
<comment type="similarity">
    <text evidence="1 7">Belongs to the peptidase S10 family.</text>
</comment>
<dbReference type="PANTHER" id="PTHR11802">
    <property type="entry name" value="SERINE PROTEASE FAMILY S10 SERINE CARBOXYPEPTIDASE"/>
    <property type="match status" value="1"/>
</dbReference>
<keyword evidence="5 7" id="KW-0378">Hydrolase</keyword>
<dbReference type="PANTHER" id="PTHR11802:SF472">
    <property type="entry name" value="SERINE CARBOXYPEPTIDASE CPVL-RELATED"/>
    <property type="match status" value="1"/>
</dbReference>
<evidence type="ECO:0000256" key="5">
    <source>
        <dbReference type="ARBA" id="ARBA00022801"/>
    </source>
</evidence>
<dbReference type="SUPFAM" id="SSF53474">
    <property type="entry name" value="alpha/beta-Hydrolases"/>
    <property type="match status" value="1"/>
</dbReference>
<reference evidence="8 9" key="1">
    <citation type="submission" date="2023-09" db="EMBL/GenBank/DDBJ databases">
        <title>Nesidiocoris tenuis whole genome shotgun sequence.</title>
        <authorList>
            <person name="Shibata T."/>
            <person name="Shimoda M."/>
            <person name="Kobayashi T."/>
            <person name="Uehara T."/>
        </authorList>
    </citation>
    <scope>NUCLEOTIDE SEQUENCE [LARGE SCALE GENOMIC DNA]</scope>
    <source>
        <strain evidence="8 9">Japan</strain>
    </source>
</reference>
<evidence type="ECO:0000256" key="1">
    <source>
        <dbReference type="ARBA" id="ARBA00009431"/>
    </source>
</evidence>
<evidence type="ECO:0000313" key="9">
    <source>
        <dbReference type="Proteomes" id="UP001307889"/>
    </source>
</evidence>
<evidence type="ECO:0000256" key="2">
    <source>
        <dbReference type="ARBA" id="ARBA00022645"/>
    </source>
</evidence>
<evidence type="ECO:0000256" key="4">
    <source>
        <dbReference type="ARBA" id="ARBA00022729"/>
    </source>
</evidence>
<keyword evidence="9" id="KW-1185">Reference proteome</keyword>
<keyword evidence="3 7" id="KW-0645">Protease</keyword>
<gene>
    <name evidence="8" type="ORF">NTJ_14447</name>
</gene>
<dbReference type="GO" id="GO:0004180">
    <property type="term" value="F:carboxypeptidase activity"/>
    <property type="evidence" value="ECO:0007669"/>
    <property type="project" value="UniProtKB-KW"/>
</dbReference>
<dbReference type="PROSITE" id="PS00131">
    <property type="entry name" value="CARBOXYPEPT_SER_SER"/>
    <property type="match status" value="1"/>
</dbReference>
<dbReference type="PROSITE" id="PS00560">
    <property type="entry name" value="CARBOXYPEPT_SER_HIS"/>
    <property type="match status" value="1"/>
</dbReference>